<evidence type="ECO:0000313" key="4">
    <source>
        <dbReference type="Proteomes" id="UP001302494"/>
    </source>
</evidence>
<dbReference type="GO" id="GO:0005975">
    <property type="term" value="P:carbohydrate metabolic process"/>
    <property type="evidence" value="ECO:0007669"/>
    <property type="project" value="InterPro"/>
</dbReference>
<dbReference type="PANTHER" id="PTHR31616:SF0">
    <property type="entry name" value="GLUCAN 1,4-ALPHA-GLUCOSIDASE"/>
    <property type="match status" value="1"/>
</dbReference>
<accession>A0AA96GI39</accession>
<dbReference type="Pfam" id="PF06202">
    <property type="entry name" value="GDE_C"/>
    <property type="match status" value="1"/>
</dbReference>
<evidence type="ECO:0000313" key="3">
    <source>
        <dbReference type="EMBL" id="WNM61883.1"/>
    </source>
</evidence>
<dbReference type="Proteomes" id="UP001302494">
    <property type="component" value="Chromosome"/>
</dbReference>
<feature type="domain" description="F5/8 type C" evidence="2">
    <location>
        <begin position="19"/>
        <end position="158"/>
    </location>
</feature>
<dbReference type="InterPro" id="IPR012341">
    <property type="entry name" value="6hp_glycosidase-like_sf"/>
</dbReference>
<dbReference type="KEGG" id="nneo:PQG83_19390"/>
<dbReference type="SUPFAM" id="SSF49785">
    <property type="entry name" value="Galactose-binding domain-like"/>
    <property type="match status" value="2"/>
</dbReference>
<evidence type="ECO:0000259" key="2">
    <source>
        <dbReference type="PROSITE" id="PS50022"/>
    </source>
</evidence>
<dbReference type="InterPro" id="IPR000421">
    <property type="entry name" value="FA58C"/>
</dbReference>
<sequence length="1039" mass="117934">MTFYKRRVLTLLLILVLLMVPATAALATSNIPAKDTWRVTASSIQSDEFKPGFLADGNMETRWSSQAKDEEWALIDLGKVVEITGFTLHWENGYSNKYNILVSTDAQVWTTVYINDEGDGQMDDIFIRPVSARYVRLDTRERATSWGNSLWEFDIKGTDDIVDISVIAGGGVNTTALMDGRKDTVWKSEAVDRAELLLDLRRSRSISGLRIDWGEQYAGSVDMAISLDGKEWREVSSISVAEGSQGQSDFVPNDPTDVRYIRLVLTNPVKPEGGFAIGDISLRGPMEVFSPFIRYQFDARRAPFGDYPPHLRGYQTYWTLVGLPMDTEESLFDEFGNLESRRDGAMLMPYVKEGDQLYSAAVAANIQQDLQDGYLPVPIVRWETGNGLHFRSEAITTGPIDASMTYVRHTLANRSDTVRKGELIVTVRPAQINPKWQHGGLSPITSIRYVHDTGKQVMINDKITYLALTPADSFLASQYAHGDIANHLRGRFVVSAGADRKGDTKSIEDQTGTGLLSGAWTYVFELQPGESKEVVFAAPLHDTLSNLKPAEDFEKLRLEYVTFWTDKLNRVGFDLANKAVVNTVKSQIAYILLNNDGVVIQPGARSYNRTWMRDGAIISATLMRLGFFEEVRDFLNWYAERVEPDGLVPPILFTSGEVYDGWGRNIEWDSQGQFIYAIMEYYRFTSDREFLEKHFDAVHRAMKYIVTLRERTLDPKHYENLEAGERLKGILPPSISHEGFITPMHSYWDDFWAMRGWADGIEMAEILGRKFLADWARTEGKKFSRSVKESIAKTMAWKSLDYIPVDADKGTPDPTSIAIAMFPTEAWHILPADVLDRTFRNYYQLVKERDAGSTPYSYTPYEVRNILALATLGYRKEAFHLHEILFKGRRPANWNEFAEVVLSDSRKGVYIGDMPHTWVGAGYVNSVRGLIVMEEDNSKTLNLLFGTPREWLEGDGIALSNFPTHFGNLMMQANWDDKDQRLSLDVDMPKYEDRKIYVRWPIHKKGKPKQVAVEGDDSYRVDDHGIWLAGNKFTLMAKW</sequence>
<evidence type="ECO:0000256" key="1">
    <source>
        <dbReference type="SAM" id="SignalP"/>
    </source>
</evidence>
<name>A0AA96GI39_9BACT</name>
<feature type="chain" id="PRO_5041680420" evidence="1">
    <location>
        <begin position="25"/>
        <end position="1039"/>
    </location>
</feature>
<dbReference type="PROSITE" id="PS50022">
    <property type="entry name" value="FA58C_3"/>
    <property type="match status" value="2"/>
</dbReference>
<dbReference type="AlphaFoldDB" id="A0AA96GI39"/>
<feature type="domain" description="F5/8 type C" evidence="2">
    <location>
        <begin position="177"/>
        <end position="285"/>
    </location>
</feature>
<dbReference type="RefSeq" id="WP_312744544.1">
    <property type="nucleotide sequence ID" value="NZ_CP116968.1"/>
</dbReference>
<keyword evidence="4" id="KW-1185">Reference proteome</keyword>
<keyword evidence="1" id="KW-0732">Signal</keyword>
<dbReference type="InterPro" id="IPR032790">
    <property type="entry name" value="GDE_C"/>
</dbReference>
<organism evidence="3 4">
    <name type="scientific">Candidatus Nitrospira neomarina</name>
    <dbReference type="NCBI Taxonomy" id="3020899"/>
    <lineage>
        <taxon>Bacteria</taxon>
        <taxon>Pseudomonadati</taxon>
        <taxon>Nitrospirota</taxon>
        <taxon>Nitrospiria</taxon>
        <taxon>Nitrospirales</taxon>
        <taxon>Nitrospiraceae</taxon>
        <taxon>Nitrospira</taxon>
    </lineage>
</organism>
<dbReference type="EMBL" id="CP116968">
    <property type="protein sequence ID" value="WNM61883.1"/>
    <property type="molecule type" value="Genomic_DNA"/>
</dbReference>
<dbReference type="SUPFAM" id="SSF48208">
    <property type="entry name" value="Six-hairpin glycosidases"/>
    <property type="match status" value="1"/>
</dbReference>
<protein>
    <submittedName>
        <fullName evidence="3">Discoidin domain-containing protein</fullName>
    </submittedName>
</protein>
<dbReference type="InterPro" id="IPR008928">
    <property type="entry name" value="6-hairpin_glycosidase_sf"/>
</dbReference>
<proteinExistence type="predicted"/>
<dbReference type="PANTHER" id="PTHR31616">
    <property type="entry name" value="TREHALASE"/>
    <property type="match status" value="1"/>
</dbReference>
<gene>
    <name evidence="3" type="ORF">PQG83_19390</name>
</gene>
<dbReference type="Pfam" id="PF00754">
    <property type="entry name" value="F5_F8_type_C"/>
    <property type="match status" value="2"/>
</dbReference>
<feature type="signal peptide" evidence="1">
    <location>
        <begin position="1"/>
        <end position="24"/>
    </location>
</feature>
<dbReference type="Gene3D" id="1.50.10.10">
    <property type="match status" value="1"/>
</dbReference>
<dbReference type="GO" id="GO:0004553">
    <property type="term" value="F:hydrolase activity, hydrolyzing O-glycosyl compounds"/>
    <property type="evidence" value="ECO:0007669"/>
    <property type="project" value="TreeGrafter"/>
</dbReference>
<reference evidence="3 4" key="1">
    <citation type="submission" date="2023-01" db="EMBL/GenBank/DDBJ databases">
        <title>Cultivation and genomic characterization of new, ubiquitous marine nitrite-oxidizing bacteria from the Nitrospirales.</title>
        <authorList>
            <person name="Mueller A.J."/>
            <person name="Daebeler A."/>
            <person name="Herbold C.W."/>
            <person name="Kirkegaard R.H."/>
            <person name="Daims H."/>
        </authorList>
    </citation>
    <scope>NUCLEOTIDE SEQUENCE [LARGE SCALE GENOMIC DNA]</scope>
    <source>
        <strain evidence="3 4">DK</strain>
    </source>
</reference>
<dbReference type="InterPro" id="IPR008979">
    <property type="entry name" value="Galactose-bd-like_sf"/>
</dbReference>
<dbReference type="Gene3D" id="2.60.120.260">
    <property type="entry name" value="Galactose-binding domain-like"/>
    <property type="match status" value="2"/>
</dbReference>